<keyword evidence="2" id="KW-1185">Reference proteome</keyword>
<dbReference type="NCBIfam" id="TIGR02595">
    <property type="entry name" value="PEP_CTERM"/>
    <property type="match status" value="1"/>
</dbReference>
<proteinExistence type="predicted"/>
<dbReference type="Proteomes" id="UP000318478">
    <property type="component" value="Unassembled WGS sequence"/>
</dbReference>
<dbReference type="OrthoDB" id="267047at2"/>
<evidence type="ECO:0000313" key="1">
    <source>
        <dbReference type="EMBL" id="TWT85890.1"/>
    </source>
</evidence>
<evidence type="ECO:0008006" key="3">
    <source>
        <dbReference type="Google" id="ProtNLM"/>
    </source>
</evidence>
<organism evidence="1 2">
    <name type="scientific">Posidoniimonas polymericola</name>
    <dbReference type="NCBI Taxonomy" id="2528002"/>
    <lineage>
        <taxon>Bacteria</taxon>
        <taxon>Pseudomonadati</taxon>
        <taxon>Planctomycetota</taxon>
        <taxon>Planctomycetia</taxon>
        <taxon>Pirellulales</taxon>
        <taxon>Lacipirellulaceae</taxon>
        <taxon>Posidoniimonas</taxon>
    </lineage>
</organism>
<accession>A0A5C5ZFL9</accession>
<name>A0A5C5ZFL9_9BACT</name>
<dbReference type="InterPro" id="IPR013424">
    <property type="entry name" value="Ice-binding_C"/>
</dbReference>
<dbReference type="EMBL" id="SJPO01000001">
    <property type="protein sequence ID" value="TWT85890.1"/>
    <property type="molecule type" value="Genomic_DNA"/>
</dbReference>
<protein>
    <recommendedName>
        <fullName evidence="3">PEP-CTERM protein-sorting domain-containing protein</fullName>
    </recommendedName>
</protein>
<reference evidence="1 2" key="1">
    <citation type="submission" date="2019-02" db="EMBL/GenBank/DDBJ databases">
        <title>Deep-cultivation of Planctomycetes and their phenomic and genomic characterization uncovers novel biology.</title>
        <authorList>
            <person name="Wiegand S."/>
            <person name="Jogler M."/>
            <person name="Boedeker C."/>
            <person name="Pinto D."/>
            <person name="Vollmers J."/>
            <person name="Rivas-Marin E."/>
            <person name="Kohn T."/>
            <person name="Peeters S.H."/>
            <person name="Heuer A."/>
            <person name="Rast P."/>
            <person name="Oberbeckmann S."/>
            <person name="Bunk B."/>
            <person name="Jeske O."/>
            <person name="Meyerdierks A."/>
            <person name="Storesund J.E."/>
            <person name="Kallscheuer N."/>
            <person name="Luecker S."/>
            <person name="Lage O.M."/>
            <person name="Pohl T."/>
            <person name="Merkel B.J."/>
            <person name="Hornburger P."/>
            <person name="Mueller R.-W."/>
            <person name="Bruemmer F."/>
            <person name="Labrenz M."/>
            <person name="Spormann A.M."/>
            <person name="Op Den Camp H."/>
            <person name="Overmann J."/>
            <person name="Amann R."/>
            <person name="Jetten M.S.M."/>
            <person name="Mascher T."/>
            <person name="Medema M.H."/>
            <person name="Devos D.P."/>
            <person name="Kaster A.-K."/>
            <person name="Ovreas L."/>
            <person name="Rohde M."/>
            <person name="Galperin M.Y."/>
            <person name="Jogler C."/>
        </authorList>
    </citation>
    <scope>NUCLEOTIDE SEQUENCE [LARGE SCALE GENOMIC DNA]</scope>
    <source>
        <strain evidence="1 2">Pla123a</strain>
    </source>
</reference>
<comment type="caution">
    <text evidence="1">The sequence shown here is derived from an EMBL/GenBank/DDBJ whole genome shotgun (WGS) entry which is preliminary data.</text>
</comment>
<gene>
    <name evidence="1" type="ORF">Pla123a_06970</name>
</gene>
<dbReference type="AlphaFoldDB" id="A0A5C5ZFL9"/>
<evidence type="ECO:0000313" key="2">
    <source>
        <dbReference type="Proteomes" id="UP000318478"/>
    </source>
</evidence>
<sequence length="275" mass="29278">MMKRSVMKFANLYDPLTTLVAMVVVSLITSAVDAHTGRRFVVEVVGGQLRVQGENTGASDGAPAIRDYPNSIHDHWVNVTPAPGSLLGPFASAFLPDFEVPIDASFTLLKDHELSLHLTRASQWADPPAMPTAGVVPTLTPLDAGQVIRIESTGGVVDTTGLGSLVLSPSVPPGGILDIPVNYQVGGHPSNTIHLLEFTLSATPTNPSVEDVIADSDPIYIMLAPDGPDKLTREHYASLYLEEYLATVGRPVPEPATIIALLLLTPWAVGRRPAR</sequence>